<accession>A0A9W2ZEJ4</accession>
<feature type="transmembrane region" description="Helical" evidence="5">
    <location>
        <begin position="275"/>
        <end position="293"/>
    </location>
</feature>
<dbReference type="InterPro" id="IPR052954">
    <property type="entry name" value="GPCR-Ligand_Int"/>
</dbReference>
<organism evidence="7 8">
    <name type="scientific">Biomphalaria glabrata</name>
    <name type="common">Bloodfluke planorb</name>
    <name type="synonym">Freshwater snail</name>
    <dbReference type="NCBI Taxonomy" id="6526"/>
    <lineage>
        <taxon>Eukaryota</taxon>
        <taxon>Metazoa</taxon>
        <taxon>Spiralia</taxon>
        <taxon>Lophotrochozoa</taxon>
        <taxon>Mollusca</taxon>
        <taxon>Gastropoda</taxon>
        <taxon>Heterobranchia</taxon>
        <taxon>Euthyneura</taxon>
        <taxon>Panpulmonata</taxon>
        <taxon>Hygrophila</taxon>
        <taxon>Lymnaeoidea</taxon>
        <taxon>Planorbidae</taxon>
        <taxon>Biomphalaria</taxon>
    </lineage>
</organism>
<keyword evidence="7" id="KW-1185">Reference proteome</keyword>
<reference evidence="8" key="1">
    <citation type="submission" date="2025-08" db="UniProtKB">
        <authorList>
            <consortium name="RefSeq"/>
        </authorList>
    </citation>
    <scope>IDENTIFICATION</scope>
</reference>
<feature type="transmembrane region" description="Helical" evidence="5">
    <location>
        <begin position="75"/>
        <end position="103"/>
    </location>
</feature>
<keyword evidence="4 5" id="KW-0472">Membrane</keyword>
<dbReference type="OrthoDB" id="6184792at2759"/>
<evidence type="ECO:0000256" key="3">
    <source>
        <dbReference type="ARBA" id="ARBA00022989"/>
    </source>
</evidence>
<dbReference type="Gene3D" id="1.20.1070.10">
    <property type="entry name" value="Rhodopsin 7-helix transmembrane proteins"/>
    <property type="match status" value="1"/>
</dbReference>
<protein>
    <submittedName>
        <fullName evidence="8">Probable G-protein coupled receptor B0563.6</fullName>
    </submittedName>
</protein>
<dbReference type="InterPro" id="IPR019430">
    <property type="entry name" value="7TM_GPCR_serpentine_rcpt_Srx"/>
</dbReference>
<feature type="transmembrane region" description="Helical" evidence="5">
    <location>
        <begin position="169"/>
        <end position="190"/>
    </location>
</feature>
<evidence type="ECO:0000313" key="7">
    <source>
        <dbReference type="Proteomes" id="UP001165740"/>
    </source>
</evidence>
<sequence length="358" mass="41015">MNTVTTISNMNNGTASNRVEYYYICGVPSRMLEQINIYFVLMCFVKPAMSILGITANIISLQILRLSGLHKPSNILLFSLVIADTLCLGRSINYGAILFWFGPDDVMCGFRYSEGINYFLLYSMIGMQYFHLWGEMSNTMFPVLITFERLVAVFKPLTFSRIINRRRTIVLVVCAYLIWLPWTLFLPSLYEVGFSPMSQNVTYMRPALSKWFFSNILILNMYDTNVNQTFSNTLPLIFVTFGNIVLGIKVSVALKKRRSLTSSQKMSWSPRTTRTLMLTCFIFVISTATGTIMTQMDNSLIEDVASYYVRREVRILLLQINSSSSLFIYIASNRRFFDIFCSMFGIALKLIKPPEDGI</sequence>
<name>A0A9W2ZEJ4_BIOGL</name>
<feature type="domain" description="G-protein coupled receptors family 1 profile" evidence="6">
    <location>
        <begin position="56"/>
        <end position="329"/>
    </location>
</feature>
<dbReference type="GO" id="GO:0016020">
    <property type="term" value="C:membrane"/>
    <property type="evidence" value="ECO:0007669"/>
    <property type="project" value="UniProtKB-SubCell"/>
</dbReference>
<evidence type="ECO:0000256" key="1">
    <source>
        <dbReference type="ARBA" id="ARBA00004370"/>
    </source>
</evidence>
<dbReference type="PROSITE" id="PS50262">
    <property type="entry name" value="G_PROTEIN_RECEP_F1_2"/>
    <property type="match status" value="1"/>
</dbReference>
<dbReference type="Pfam" id="PF10328">
    <property type="entry name" value="7TM_GPCR_Srx"/>
    <property type="match status" value="1"/>
</dbReference>
<dbReference type="Proteomes" id="UP001165740">
    <property type="component" value="Chromosome 18"/>
</dbReference>
<keyword evidence="3 5" id="KW-1133">Transmembrane helix</keyword>
<dbReference type="RefSeq" id="XP_055873437.1">
    <property type="nucleotide sequence ID" value="XM_056017462.1"/>
</dbReference>
<proteinExistence type="predicted"/>
<comment type="subcellular location">
    <subcellularLocation>
        <location evidence="1">Membrane</location>
    </subcellularLocation>
</comment>
<feature type="transmembrane region" description="Helical" evidence="5">
    <location>
        <begin position="37"/>
        <end position="63"/>
    </location>
</feature>
<dbReference type="PANTHER" id="PTHR46641">
    <property type="entry name" value="FMRFAMIDE RECEPTOR-RELATED"/>
    <property type="match status" value="1"/>
</dbReference>
<dbReference type="AlphaFoldDB" id="A0A9W2ZEJ4"/>
<dbReference type="GeneID" id="129923982"/>
<gene>
    <name evidence="8" type="primary">LOC129923982</name>
</gene>
<evidence type="ECO:0000259" key="6">
    <source>
        <dbReference type="PROSITE" id="PS50262"/>
    </source>
</evidence>
<evidence type="ECO:0000256" key="2">
    <source>
        <dbReference type="ARBA" id="ARBA00022692"/>
    </source>
</evidence>
<keyword evidence="2 5" id="KW-0812">Transmembrane</keyword>
<keyword evidence="8" id="KW-0675">Receptor</keyword>
<dbReference type="InterPro" id="IPR017452">
    <property type="entry name" value="GPCR_Rhodpsn_7TM"/>
</dbReference>
<feature type="transmembrane region" description="Helical" evidence="5">
    <location>
        <begin position="234"/>
        <end position="254"/>
    </location>
</feature>
<dbReference type="SUPFAM" id="SSF81321">
    <property type="entry name" value="Family A G protein-coupled receptor-like"/>
    <property type="match status" value="1"/>
</dbReference>
<evidence type="ECO:0000256" key="5">
    <source>
        <dbReference type="SAM" id="Phobius"/>
    </source>
</evidence>
<evidence type="ECO:0000313" key="8">
    <source>
        <dbReference type="RefSeq" id="XP_055873437.1"/>
    </source>
</evidence>
<evidence type="ECO:0000256" key="4">
    <source>
        <dbReference type="ARBA" id="ARBA00023136"/>
    </source>
</evidence>
<dbReference type="PANTHER" id="PTHR46641:SF2">
    <property type="entry name" value="FMRFAMIDE RECEPTOR"/>
    <property type="match status" value="1"/>
</dbReference>